<dbReference type="RefSeq" id="XP_012938047.1">
    <property type="nucleotide sequence ID" value="XM_013082593.1"/>
</dbReference>
<feature type="compositionally biased region" description="Polar residues" evidence="1">
    <location>
        <begin position="458"/>
        <end position="467"/>
    </location>
</feature>
<feature type="region of interest" description="Disordered" evidence="1">
    <location>
        <begin position="1"/>
        <end position="107"/>
    </location>
</feature>
<dbReference type="RefSeq" id="XP_012938048.1">
    <property type="nucleotide sequence ID" value="XM_013082594.1"/>
</dbReference>
<feature type="compositionally biased region" description="Low complexity" evidence="1">
    <location>
        <begin position="376"/>
        <end position="396"/>
    </location>
</feature>
<evidence type="ECO:0000313" key="2">
    <source>
        <dbReference type="Proteomes" id="UP000694888"/>
    </source>
</evidence>
<keyword evidence="2" id="KW-1185">Reference proteome</keyword>
<evidence type="ECO:0000313" key="4">
    <source>
        <dbReference type="RefSeq" id="XP_012938048.1"/>
    </source>
</evidence>
<feature type="region of interest" description="Disordered" evidence="1">
    <location>
        <begin position="151"/>
        <end position="175"/>
    </location>
</feature>
<protein>
    <submittedName>
        <fullName evidence="3 4">Uncharacterized protein LOC101846212</fullName>
    </submittedName>
</protein>
<gene>
    <name evidence="3 4" type="primary">LOC101846212</name>
</gene>
<accession>A0ABM1A006</accession>
<proteinExistence type="predicted"/>
<feature type="region of interest" description="Disordered" evidence="1">
    <location>
        <begin position="376"/>
        <end position="415"/>
    </location>
</feature>
<feature type="compositionally biased region" description="Basic and acidic residues" evidence="1">
    <location>
        <begin position="50"/>
        <end position="71"/>
    </location>
</feature>
<feature type="compositionally biased region" description="Basic residues" evidence="1">
    <location>
        <begin position="152"/>
        <end position="165"/>
    </location>
</feature>
<dbReference type="GeneID" id="101846212"/>
<feature type="compositionally biased region" description="Low complexity" evidence="1">
    <location>
        <begin position="90"/>
        <end position="102"/>
    </location>
</feature>
<dbReference type="Proteomes" id="UP000694888">
    <property type="component" value="Unplaced"/>
</dbReference>
<evidence type="ECO:0000256" key="1">
    <source>
        <dbReference type="SAM" id="MobiDB-lite"/>
    </source>
</evidence>
<feature type="region of interest" description="Disordered" evidence="1">
    <location>
        <begin position="446"/>
        <end position="467"/>
    </location>
</feature>
<reference evidence="3 4" key="1">
    <citation type="submission" date="2025-05" db="UniProtKB">
        <authorList>
            <consortium name="RefSeq"/>
        </authorList>
    </citation>
    <scope>IDENTIFICATION</scope>
</reference>
<name>A0ABM1A006_APLCA</name>
<feature type="compositionally biased region" description="Polar residues" evidence="1">
    <location>
        <begin position="72"/>
        <end position="84"/>
    </location>
</feature>
<organism evidence="2 4">
    <name type="scientific">Aplysia californica</name>
    <name type="common">California sea hare</name>
    <dbReference type="NCBI Taxonomy" id="6500"/>
    <lineage>
        <taxon>Eukaryota</taxon>
        <taxon>Metazoa</taxon>
        <taxon>Spiralia</taxon>
        <taxon>Lophotrochozoa</taxon>
        <taxon>Mollusca</taxon>
        <taxon>Gastropoda</taxon>
        <taxon>Heterobranchia</taxon>
        <taxon>Euthyneura</taxon>
        <taxon>Tectipleura</taxon>
        <taxon>Aplysiida</taxon>
        <taxon>Aplysioidea</taxon>
        <taxon>Aplysiidae</taxon>
        <taxon>Aplysia</taxon>
    </lineage>
</organism>
<evidence type="ECO:0000313" key="3">
    <source>
        <dbReference type="RefSeq" id="XP_012938047.1"/>
    </source>
</evidence>
<sequence>MTIWFQNRRRKDVVTKGSNHKPDVKDSNSSTTISSGSAADATGSENTDPVDDKSATDICGRVDDGVRESTTTDKPPSLSGNNASEYGGPSSLVSNDSVGSSSQTDQWGSITTGAAQTAADDPTLSQSSMVSPVVLRSMIAELNKFDNEYLKQKKSKKKSRSKPSRHSSVVPSKALSNVSSLCKNQKLFQRYDMVAPPNKVTPTAFLNTSANRFKHAGGTSAFQNPRENRTLHTGSSLSINDAFSGYPGLPAPSSMEGTDLLQQRPSLDLASAHLISSSLSLPSPTNPQGSLANFFHSAAVSAAPHSLTTQPPIYENLPVLSDLLGSYKNHSSNVAAAVAHRQLEHSLLSSPQGPLPPSGLTTNLFGLSLASNGPGSVAGGSSSSSISGDSAKSPASDIPFSPPPSQHPLSIHPNQTNPFNLNRVFPFPLIAEPPAMLSSLRQSELFRPHPQWPPPTSPLRTQTSGSSVYGLAASGSVSVDDDPYRPLLISSLSNPYFSPSSASYSLPSSSAFTSQPLNWPSPLSSDPTAHNYTQL</sequence>
<feature type="compositionally biased region" description="Low complexity" evidence="1">
    <location>
        <begin position="27"/>
        <end position="44"/>
    </location>
</feature>